<reference evidence="1 2" key="1">
    <citation type="submission" date="2012-06" db="EMBL/GenBank/DDBJ databases">
        <title>Complete sequence of Sulfurospirillum barnesii SES-3.</title>
        <authorList>
            <consortium name="US DOE Joint Genome Institute"/>
            <person name="Lucas S."/>
            <person name="Han J."/>
            <person name="Lapidus A."/>
            <person name="Cheng J.-F."/>
            <person name="Goodwin L."/>
            <person name="Pitluck S."/>
            <person name="Peters L."/>
            <person name="Ovchinnikova G."/>
            <person name="Lu M."/>
            <person name="Detter J.C."/>
            <person name="Han C."/>
            <person name="Tapia R."/>
            <person name="Land M."/>
            <person name="Hauser L."/>
            <person name="Kyrpides N."/>
            <person name="Ivanova N."/>
            <person name="Pagani I."/>
            <person name="Stolz J."/>
            <person name="Arkin A."/>
            <person name="Dehal P."/>
            <person name="Oremland R."/>
            <person name="Saltikov C."/>
            <person name="Basu P."/>
            <person name="Hollibaugh J."/>
            <person name="Newman D."/>
            <person name="Stolyar S."/>
            <person name="Hazen T."/>
            <person name="Woyke T."/>
        </authorList>
    </citation>
    <scope>NUCLEOTIDE SEQUENCE [LARGE SCALE GENOMIC DNA]</scope>
    <source>
        <strain evidence="2">ATCC 700032 / DSM 10660 / SES-3</strain>
    </source>
</reference>
<organism evidence="1 2">
    <name type="scientific">Sulfurospirillum barnesii (strain ATCC 700032 / DSM 10660 / SES-3)</name>
    <dbReference type="NCBI Taxonomy" id="760154"/>
    <lineage>
        <taxon>Bacteria</taxon>
        <taxon>Pseudomonadati</taxon>
        <taxon>Campylobacterota</taxon>
        <taxon>Epsilonproteobacteria</taxon>
        <taxon>Campylobacterales</taxon>
        <taxon>Sulfurospirillaceae</taxon>
        <taxon>Sulfurospirillum</taxon>
    </lineage>
</organism>
<evidence type="ECO:0000313" key="2">
    <source>
        <dbReference type="Proteomes" id="UP000006176"/>
    </source>
</evidence>
<dbReference type="HOGENOM" id="CLU_196581_0_0_7"/>
<dbReference type="STRING" id="760154.Sulba_0417"/>
<protein>
    <submittedName>
        <fullName evidence="1">Uncharacterized protein</fullName>
    </submittedName>
</protein>
<name>I3XUW1_SULBS</name>
<evidence type="ECO:0000313" key="1">
    <source>
        <dbReference type="EMBL" id="AFL67735.1"/>
    </source>
</evidence>
<sequence>MNEKEMIEKELEKLIEARDAFLTYMDAHIPKDDKGIAFDFSQEPTLDAKRVYEHFYKLDYQARKIRGFMVAQLASKA</sequence>
<dbReference type="KEGG" id="sba:Sulba_0417"/>
<gene>
    <name evidence="1" type="ordered locus">Sulba_0417</name>
</gene>
<keyword evidence="2" id="KW-1185">Reference proteome</keyword>
<accession>I3XUW1</accession>
<dbReference type="RefSeq" id="WP_014768615.1">
    <property type="nucleotide sequence ID" value="NC_018002.1"/>
</dbReference>
<dbReference type="PATRIC" id="fig|760154.4.peg.414"/>
<proteinExistence type="predicted"/>
<dbReference type="OrthoDB" id="5339940at2"/>
<dbReference type="AlphaFoldDB" id="I3XUW1"/>
<dbReference type="EMBL" id="CP003333">
    <property type="protein sequence ID" value="AFL67735.1"/>
    <property type="molecule type" value="Genomic_DNA"/>
</dbReference>
<dbReference type="Proteomes" id="UP000006176">
    <property type="component" value="Chromosome"/>
</dbReference>